<dbReference type="PANTHER" id="PTHR45649">
    <property type="entry name" value="AMINO-ACID PERMEASE BAT1"/>
    <property type="match status" value="1"/>
</dbReference>
<organism evidence="7 8">
    <name type="scientific">Ophiocordyceps sinensis</name>
    <dbReference type="NCBI Taxonomy" id="72228"/>
    <lineage>
        <taxon>Eukaryota</taxon>
        <taxon>Fungi</taxon>
        <taxon>Dikarya</taxon>
        <taxon>Ascomycota</taxon>
        <taxon>Pezizomycotina</taxon>
        <taxon>Sordariomycetes</taxon>
        <taxon>Hypocreomycetidae</taxon>
        <taxon>Hypocreales</taxon>
        <taxon>Ophiocordycipitaceae</taxon>
        <taxon>Ophiocordyceps</taxon>
    </lineage>
</organism>
<evidence type="ECO:0000256" key="1">
    <source>
        <dbReference type="ARBA" id="ARBA00004141"/>
    </source>
</evidence>
<dbReference type="PIRSF" id="PIRSF006060">
    <property type="entry name" value="AA_transporter"/>
    <property type="match status" value="1"/>
</dbReference>
<dbReference type="GO" id="GO:0022857">
    <property type="term" value="F:transmembrane transporter activity"/>
    <property type="evidence" value="ECO:0007669"/>
    <property type="project" value="InterPro"/>
</dbReference>
<evidence type="ECO:0000313" key="7">
    <source>
        <dbReference type="EMBL" id="KAF4504295.1"/>
    </source>
</evidence>
<protein>
    <recommendedName>
        <fullName evidence="9">Amino acid/polyamine transporter I</fullName>
    </recommendedName>
</protein>
<comment type="subcellular location">
    <subcellularLocation>
        <location evidence="1">Membrane</location>
        <topology evidence="1">Multi-pass membrane protein</topology>
    </subcellularLocation>
</comment>
<dbReference type="PANTHER" id="PTHR45649:SF22">
    <property type="entry name" value="TRANSPORTER, PUTATIVE (EUROFUNG)-RELATED"/>
    <property type="match status" value="1"/>
</dbReference>
<keyword evidence="4 6" id="KW-1133">Transmembrane helix</keyword>
<dbReference type="InterPro" id="IPR002293">
    <property type="entry name" value="AA/rel_permease1"/>
</dbReference>
<comment type="caution">
    <text evidence="7">The sequence shown here is derived from an EMBL/GenBank/DDBJ whole genome shotgun (WGS) entry which is preliminary data.</text>
</comment>
<evidence type="ECO:0000256" key="3">
    <source>
        <dbReference type="ARBA" id="ARBA00022692"/>
    </source>
</evidence>
<evidence type="ECO:0008006" key="9">
    <source>
        <dbReference type="Google" id="ProtNLM"/>
    </source>
</evidence>
<keyword evidence="3 6" id="KW-0812">Transmembrane</keyword>
<keyword evidence="5 6" id="KW-0472">Membrane</keyword>
<feature type="transmembrane region" description="Helical" evidence="6">
    <location>
        <begin position="491"/>
        <end position="509"/>
    </location>
</feature>
<feature type="transmembrane region" description="Helical" evidence="6">
    <location>
        <begin position="394"/>
        <end position="412"/>
    </location>
</feature>
<feature type="transmembrane region" description="Helical" evidence="6">
    <location>
        <begin position="460"/>
        <end position="479"/>
    </location>
</feature>
<gene>
    <name evidence="7" type="ORF">G6O67_008462</name>
</gene>
<dbReference type="EMBL" id="JAAVMX010000011">
    <property type="protein sequence ID" value="KAF4504295.1"/>
    <property type="molecule type" value="Genomic_DNA"/>
</dbReference>
<dbReference type="OrthoDB" id="2417308at2759"/>
<dbReference type="Gene3D" id="1.20.1740.10">
    <property type="entry name" value="Amino acid/polyamine transporter I"/>
    <property type="match status" value="1"/>
</dbReference>
<dbReference type="Pfam" id="PF13520">
    <property type="entry name" value="AA_permease_2"/>
    <property type="match status" value="1"/>
</dbReference>
<feature type="transmembrane region" description="Helical" evidence="6">
    <location>
        <begin position="28"/>
        <end position="47"/>
    </location>
</feature>
<keyword evidence="8" id="KW-1185">Reference proteome</keyword>
<dbReference type="PROSITE" id="PS00218">
    <property type="entry name" value="AMINO_ACID_PERMEASE_1"/>
    <property type="match status" value="1"/>
</dbReference>
<feature type="transmembrane region" description="Helical" evidence="6">
    <location>
        <begin position="203"/>
        <end position="224"/>
    </location>
</feature>
<feature type="transmembrane region" description="Helical" evidence="6">
    <location>
        <begin position="292"/>
        <end position="312"/>
    </location>
</feature>
<dbReference type="Proteomes" id="UP000557566">
    <property type="component" value="Unassembled WGS sequence"/>
</dbReference>
<keyword evidence="2" id="KW-0813">Transport</keyword>
<dbReference type="GO" id="GO:0006865">
    <property type="term" value="P:amino acid transport"/>
    <property type="evidence" value="ECO:0007669"/>
    <property type="project" value="InterPro"/>
</dbReference>
<dbReference type="AlphaFoldDB" id="A0A8H4PN06"/>
<dbReference type="InterPro" id="IPR004840">
    <property type="entry name" value="Amino_acid_permease_CS"/>
</dbReference>
<evidence type="ECO:0000256" key="5">
    <source>
        <dbReference type="ARBA" id="ARBA00023136"/>
    </source>
</evidence>
<evidence type="ECO:0000256" key="6">
    <source>
        <dbReference type="SAM" id="Phobius"/>
    </source>
</evidence>
<sequence>MMDLDSQAAVDSRNLANMGHKQALRRSFGTLSMLSLAFSVLATWSTIAQDLSSGLVNGGPVVVLWGLVVVAVCNVCVAASLGELCSSMPTALGQAYWTARLCGWRAGDGASLVGQLDLGPSSRFAAYVCAWVSTFGWWTLAASQVAFMADFILAMRLIFDDSSKHLGPGWLRFLVYVGITIALTVINLVSCRRAAVLPAINNFVGIGCVGLFFVFAMALSIAVATSQGRLSFQPASFVLGRWINATGGWPDGVVCLLGLVQGAYGLTAFDAVIHMAEEIPAPGRYVPRVMCYAVSVSALSAFVFLAVCLACVQDLDRLLDPPSGFPFIELTRSVLGPLATSILIGLFIFNNLGQTLCVFTSASRLTWSFARARGMPFGAYFSHVDPLWNVPARALWLQAAIVSLVGLLYFFADAVLQAVLSVTTVANTLSCAIPILCLVLAGRDCLPPREFDLGPRLGHVANAISLVYCAVTSVFFFFPTATRPAPADMNYAIAVLGIMLAVAFAFWFVQGYSTFMVRPEPVKYADKKSDSDIYDPDMAADESWGPLTMKALGITGTGSVVDKG</sequence>
<dbReference type="GO" id="GO:0016020">
    <property type="term" value="C:membrane"/>
    <property type="evidence" value="ECO:0007669"/>
    <property type="project" value="UniProtKB-SubCell"/>
</dbReference>
<feature type="transmembrane region" description="Helical" evidence="6">
    <location>
        <begin position="124"/>
        <end position="149"/>
    </location>
</feature>
<feature type="transmembrane region" description="Helical" evidence="6">
    <location>
        <begin position="59"/>
        <end position="81"/>
    </location>
</feature>
<feature type="transmembrane region" description="Helical" evidence="6">
    <location>
        <begin position="169"/>
        <end position="191"/>
    </location>
</feature>
<evidence type="ECO:0000313" key="8">
    <source>
        <dbReference type="Proteomes" id="UP000557566"/>
    </source>
</evidence>
<evidence type="ECO:0000256" key="4">
    <source>
        <dbReference type="ARBA" id="ARBA00022989"/>
    </source>
</evidence>
<accession>A0A8H4PN06</accession>
<evidence type="ECO:0000256" key="2">
    <source>
        <dbReference type="ARBA" id="ARBA00022448"/>
    </source>
</evidence>
<reference evidence="7 8" key="1">
    <citation type="journal article" date="2020" name="Genome Biol. Evol.">
        <title>A new high-quality draft genome assembly of the Chinese cordyceps Ophiocordyceps sinensis.</title>
        <authorList>
            <person name="Shu R."/>
            <person name="Zhang J."/>
            <person name="Meng Q."/>
            <person name="Zhang H."/>
            <person name="Zhou G."/>
            <person name="Li M."/>
            <person name="Wu P."/>
            <person name="Zhao Y."/>
            <person name="Chen C."/>
            <person name="Qin Q."/>
        </authorList>
    </citation>
    <scope>NUCLEOTIDE SEQUENCE [LARGE SCALE GENOMIC DNA]</scope>
    <source>
        <strain evidence="7 8">IOZ07</strain>
    </source>
</reference>
<name>A0A8H4PN06_9HYPO</name>
<feature type="transmembrane region" description="Helical" evidence="6">
    <location>
        <begin position="333"/>
        <end position="353"/>
    </location>
</feature>
<proteinExistence type="predicted"/>
<feature type="transmembrane region" description="Helical" evidence="6">
    <location>
        <begin position="418"/>
        <end position="440"/>
    </location>
</feature>